<gene>
    <name evidence="2" type="ORF">CF651_20475</name>
</gene>
<evidence type="ECO:0000256" key="1">
    <source>
        <dbReference type="ARBA" id="ARBA00044755"/>
    </source>
</evidence>
<evidence type="ECO:0000313" key="3">
    <source>
        <dbReference type="Proteomes" id="UP000215509"/>
    </source>
</evidence>
<dbReference type="RefSeq" id="WP_094016734.1">
    <property type="nucleotide sequence ID" value="NZ_NMQW01000031.1"/>
</dbReference>
<dbReference type="EMBL" id="NMQW01000031">
    <property type="protein sequence ID" value="OXM84452.1"/>
    <property type="molecule type" value="Genomic_DNA"/>
</dbReference>
<evidence type="ECO:0008006" key="4">
    <source>
        <dbReference type="Google" id="ProtNLM"/>
    </source>
</evidence>
<evidence type="ECO:0000313" key="2">
    <source>
        <dbReference type="EMBL" id="OXM84452.1"/>
    </source>
</evidence>
<protein>
    <recommendedName>
        <fullName evidence="4">Cell shape determination protein CcmA</fullName>
    </recommendedName>
</protein>
<dbReference type="Pfam" id="PF04519">
    <property type="entry name" value="Bactofilin"/>
    <property type="match status" value="1"/>
</dbReference>
<reference evidence="2 3" key="1">
    <citation type="submission" date="2017-07" db="EMBL/GenBank/DDBJ databases">
        <title>Genome sequencing and assembly of Paenibacillus rigui.</title>
        <authorList>
            <person name="Mayilraj S."/>
        </authorList>
    </citation>
    <scope>NUCLEOTIDE SEQUENCE [LARGE SCALE GENOMIC DNA]</scope>
    <source>
        <strain evidence="2 3">JCM 16352</strain>
    </source>
</reference>
<comment type="caution">
    <text evidence="2">The sequence shown here is derived from an EMBL/GenBank/DDBJ whole genome shotgun (WGS) entry which is preliminary data.</text>
</comment>
<proteinExistence type="inferred from homology"/>
<sequence>MGFSSKSKLQRGAVLTDTLIGEGSVLEGSCISEADIRVEGEVNGDLRTSGEVVIGEKGSVRSEIQARDVTIAGRMEGTVRATGVVRITPSGRLTGMVEASSLIIEKGAVFQGTSRMADGSEDRILSCVVV</sequence>
<name>A0A229UM55_9BACL</name>
<dbReference type="OrthoDB" id="9789407at2"/>
<keyword evidence="3" id="KW-1185">Reference proteome</keyword>
<dbReference type="PANTHER" id="PTHR35024:SF4">
    <property type="entry name" value="POLYMER-FORMING CYTOSKELETAL PROTEIN"/>
    <property type="match status" value="1"/>
</dbReference>
<dbReference type="InterPro" id="IPR007607">
    <property type="entry name" value="BacA/B"/>
</dbReference>
<organism evidence="2 3">
    <name type="scientific">Paenibacillus rigui</name>
    <dbReference type="NCBI Taxonomy" id="554312"/>
    <lineage>
        <taxon>Bacteria</taxon>
        <taxon>Bacillati</taxon>
        <taxon>Bacillota</taxon>
        <taxon>Bacilli</taxon>
        <taxon>Bacillales</taxon>
        <taxon>Paenibacillaceae</taxon>
        <taxon>Paenibacillus</taxon>
    </lineage>
</organism>
<dbReference type="Proteomes" id="UP000215509">
    <property type="component" value="Unassembled WGS sequence"/>
</dbReference>
<dbReference type="PANTHER" id="PTHR35024">
    <property type="entry name" value="HYPOTHETICAL CYTOSOLIC PROTEIN"/>
    <property type="match status" value="1"/>
</dbReference>
<accession>A0A229UM55</accession>
<dbReference type="AlphaFoldDB" id="A0A229UM55"/>
<comment type="similarity">
    <text evidence="1">Belongs to the bactofilin family.</text>
</comment>